<feature type="compositionally biased region" description="Low complexity" evidence="1">
    <location>
        <begin position="14"/>
        <end position="25"/>
    </location>
</feature>
<proteinExistence type="predicted"/>
<feature type="region of interest" description="Disordered" evidence="1">
    <location>
        <begin position="1"/>
        <end position="39"/>
    </location>
</feature>
<comment type="caution">
    <text evidence="2">The sequence shown here is derived from an EMBL/GenBank/DDBJ whole genome shotgun (WGS) entry which is preliminary data.</text>
</comment>
<keyword evidence="3" id="KW-1185">Reference proteome</keyword>
<sequence>MTTKPAADTTIDKAGTSDTAGSSGSMHVPHHGSQEMADVAAHDEVLHDAALRESSLRVPR</sequence>
<organism evidence="2 3">
    <name type="scientific">Dyella humi</name>
    <dbReference type="NCBI Taxonomy" id="1770547"/>
    <lineage>
        <taxon>Bacteria</taxon>
        <taxon>Pseudomonadati</taxon>
        <taxon>Pseudomonadota</taxon>
        <taxon>Gammaproteobacteria</taxon>
        <taxon>Lysobacterales</taxon>
        <taxon>Rhodanobacteraceae</taxon>
        <taxon>Dyella</taxon>
    </lineage>
</organism>
<gene>
    <name evidence="2" type="ORF">ISP18_18435</name>
</gene>
<evidence type="ECO:0000256" key="1">
    <source>
        <dbReference type="SAM" id="MobiDB-lite"/>
    </source>
</evidence>
<evidence type="ECO:0000313" key="3">
    <source>
        <dbReference type="Proteomes" id="UP001620409"/>
    </source>
</evidence>
<dbReference type="EMBL" id="JADIKI010000023">
    <property type="protein sequence ID" value="MFK2856592.1"/>
    <property type="molecule type" value="Genomic_DNA"/>
</dbReference>
<accession>A0ABW8IMY9</accession>
<dbReference type="RefSeq" id="WP_380015620.1">
    <property type="nucleotide sequence ID" value="NZ_JADIKI010000023.1"/>
</dbReference>
<name>A0ABW8IMY9_9GAMM</name>
<reference evidence="2 3" key="1">
    <citation type="submission" date="2020-10" db="EMBL/GenBank/DDBJ databases">
        <title>Phylogeny of dyella-like bacteria.</title>
        <authorList>
            <person name="Fu J."/>
        </authorList>
    </citation>
    <scope>NUCLEOTIDE SEQUENCE [LARGE SCALE GENOMIC DNA]</scope>
    <source>
        <strain evidence="2 3">DHG40</strain>
    </source>
</reference>
<protein>
    <submittedName>
        <fullName evidence="2">Uncharacterized protein</fullName>
    </submittedName>
</protein>
<evidence type="ECO:0000313" key="2">
    <source>
        <dbReference type="EMBL" id="MFK2856592.1"/>
    </source>
</evidence>
<dbReference type="Proteomes" id="UP001620409">
    <property type="component" value="Unassembled WGS sequence"/>
</dbReference>